<evidence type="ECO:0000256" key="1">
    <source>
        <dbReference type="SAM" id="MobiDB-lite"/>
    </source>
</evidence>
<name>A0A0F9AFP8_9ZZZZ</name>
<sequence>MVIGEQIPGKASRPKSLTVLPDGR</sequence>
<accession>A0A0F9AFP8</accession>
<protein>
    <submittedName>
        <fullName evidence="2">Uncharacterized protein</fullName>
    </submittedName>
</protein>
<gene>
    <name evidence="2" type="ORF">LCGC14_2578150</name>
</gene>
<dbReference type="AlphaFoldDB" id="A0A0F9AFP8"/>
<dbReference type="EMBL" id="LAZR01042973">
    <property type="protein sequence ID" value="KKL08205.1"/>
    <property type="molecule type" value="Genomic_DNA"/>
</dbReference>
<organism evidence="2">
    <name type="scientific">marine sediment metagenome</name>
    <dbReference type="NCBI Taxonomy" id="412755"/>
    <lineage>
        <taxon>unclassified sequences</taxon>
        <taxon>metagenomes</taxon>
        <taxon>ecological metagenomes</taxon>
    </lineage>
</organism>
<comment type="caution">
    <text evidence="2">The sequence shown here is derived from an EMBL/GenBank/DDBJ whole genome shotgun (WGS) entry which is preliminary data.</text>
</comment>
<evidence type="ECO:0000313" key="2">
    <source>
        <dbReference type="EMBL" id="KKL08205.1"/>
    </source>
</evidence>
<reference evidence="2" key="1">
    <citation type="journal article" date="2015" name="Nature">
        <title>Complex archaea that bridge the gap between prokaryotes and eukaryotes.</title>
        <authorList>
            <person name="Spang A."/>
            <person name="Saw J.H."/>
            <person name="Jorgensen S.L."/>
            <person name="Zaremba-Niedzwiedzka K."/>
            <person name="Martijn J."/>
            <person name="Lind A.E."/>
            <person name="van Eijk R."/>
            <person name="Schleper C."/>
            <person name="Guy L."/>
            <person name="Ettema T.J."/>
        </authorList>
    </citation>
    <scope>NUCLEOTIDE SEQUENCE</scope>
</reference>
<feature type="non-terminal residue" evidence="2">
    <location>
        <position position="24"/>
    </location>
</feature>
<proteinExistence type="predicted"/>
<feature type="region of interest" description="Disordered" evidence="1">
    <location>
        <begin position="1"/>
        <end position="24"/>
    </location>
</feature>